<dbReference type="KEGG" id="ath:AT5G50365"/>
<keyword evidence="2" id="KW-0472">Membrane</keyword>
<evidence type="ECO:0000313" key="1">
    <source>
        <dbReference type="Araport" id="AT5G50365"/>
    </source>
</evidence>
<dbReference type="RefSeq" id="NP_001332699.1">
    <property type="nucleotide sequence ID" value="NM_001344889.1"/>
</dbReference>
<gene>
    <name evidence="1 2" type="ordered locus">At5g50365</name>
</gene>
<dbReference type="InParanoid" id="A0A1R7T3F0"/>
<evidence type="ECO:0000313" key="3">
    <source>
        <dbReference type="Proteomes" id="UP000006548"/>
    </source>
</evidence>
<dbReference type="EMBL" id="CP002688">
    <property type="protein sequence ID" value="ANM71150.1"/>
    <property type="molecule type" value="Genomic_DNA"/>
</dbReference>
<evidence type="ECO:0000313" key="2">
    <source>
        <dbReference type="EMBL" id="ANM71150.1"/>
    </source>
</evidence>
<protein>
    <submittedName>
        <fullName evidence="2">Transmembrane protein</fullName>
    </submittedName>
</protein>
<dbReference type="GeneID" id="28721259"/>
<reference evidence="3" key="2">
    <citation type="journal article" date="2017" name="Plant J.">
        <title>Araport11: a complete reannotation of the Arabidopsis thaliana reference genome.</title>
        <authorList>
            <person name="Cheng C.Y."/>
            <person name="Krishnakumar V."/>
            <person name="Chan A.P."/>
            <person name="Thibaud-Nissen F."/>
            <person name="Schobel S."/>
            <person name="Town C.D."/>
        </authorList>
    </citation>
    <scope>GENOME REANNOTATION</scope>
    <source>
        <strain evidence="3">cv. Columbia</strain>
    </source>
</reference>
<proteinExistence type="predicted"/>
<dbReference type="TAIR" id="AT5G50365"/>
<dbReference type="Proteomes" id="UP000006548">
    <property type="component" value="Chromosome 5"/>
</dbReference>
<dbReference type="AlphaFoldDB" id="A0A1R7T3F0"/>
<keyword evidence="3" id="KW-1185">Reference proteome</keyword>
<organism evidence="2 3">
    <name type="scientific">Arabidopsis thaliana</name>
    <name type="common">Mouse-ear cress</name>
    <dbReference type="NCBI Taxonomy" id="3702"/>
    <lineage>
        <taxon>Eukaryota</taxon>
        <taxon>Viridiplantae</taxon>
        <taxon>Streptophyta</taxon>
        <taxon>Embryophyta</taxon>
        <taxon>Tracheophyta</taxon>
        <taxon>Spermatophyta</taxon>
        <taxon>Magnoliopsida</taxon>
        <taxon>eudicotyledons</taxon>
        <taxon>Gunneridae</taxon>
        <taxon>Pentapetalae</taxon>
        <taxon>rosids</taxon>
        <taxon>malvids</taxon>
        <taxon>Brassicales</taxon>
        <taxon>Brassicaceae</taxon>
        <taxon>Camelineae</taxon>
        <taxon>Arabidopsis</taxon>
    </lineage>
</organism>
<keyword evidence="2" id="KW-0812">Transmembrane</keyword>
<accession>A0A1R7T3F0</accession>
<reference evidence="2 3" key="1">
    <citation type="journal article" date="2000" name="Nature">
        <title>Sequence and analysis of chromosome 5 of the plant Arabidopsis thaliana.</title>
        <authorList>
            <consortium name="Kazusa DNA Research Institute"/>
            <consortium name="Cold Spring Harbor and Washington University in St Louis Sequencing Consortium"/>
            <consortium name="European Union Arabidopsis Genome Sequencing Consortium"/>
            <person name="Tabata S."/>
            <person name="Kaneko T."/>
            <person name="Nakamura Y."/>
            <person name="Kotani H."/>
            <person name="Kato T."/>
            <person name="Asamizu E."/>
            <person name="Miyajima N."/>
            <person name="Sasamoto S."/>
            <person name="Kimura T."/>
            <person name="Hosouchi T."/>
            <person name="Kawashima K."/>
            <person name="Kohara M."/>
            <person name="Matsumoto M."/>
            <person name="Matsuno A."/>
            <person name="Muraki A."/>
            <person name="Nakayama S."/>
            <person name="Nakazaki N."/>
            <person name="Naruo K."/>
            <person name="Okumura S."/>
            <person name="Shinpo S."/>
            <person name="Takeuchi C."/>
            <person name="Wada T."/>
            <person name="Watanabe A."/>
            <person name="Yamada M."/>
            <person name="Yasuda M."/>
            <person name="Sato S."/>
            <person name="de la Bastide M."/>
            <person name="Huang E."/>
            <person name="Spiegel L."/>
            <person name="Gnoj L."/>
            <person name="O'Shaughnessy A."/>
            <person name="Preston R."/>
            <person name="Habermann K."/>
            <person name="Murray J."/>
            <person name="Johnson D."/>
            <person name="Rohlfing T."/>
            <person name="Nelson J."/>
            <person name="Stoneking T."/>
            <person name="Pepin K."/>
            <person name="Spieth J."/>
            <person name="Sekhon M."/>
            <person name="Armstrong J."/>
            <person name="Becker M."/>
            <person name="Belter E."/>
            <person name="Cordum H."/>
            <person name="Cordes M."/>
            <person name="Courtney L."/>
            <person name="Courtney W."/>
            <person name="Dante M."/>
            <person name="Du H."/>
            <person name="Edwards J."/>
            <person name="Fryman J."/>
            <person name="Haakensen B."/>
            <person name="Lamar E."/>
            <person name="Latreille P."/>
            <person name="Leonard S."/>
            <person name="Meyer R."/>
            <person name="Mulvaney E."/>
            <person name="Ozersky P."/>
            <person name="Riley A."/>
            <person name="Strowmatt C."/>
            <person name="Wagner-McPherson C."/>
            <person name="Wollam A."/>
            <person name="Yoakum M."/>
            <person name="Bell M."/>
            <person name="Dedhia N."/>
            <person name="Parnell L."/>
            <person name="Shah R."/>
            <person name="Rodriguez M."/>
            <person name="See L.H."/>
            <person name="Vil D."/>
            <person name="Baker J."/>
            <person name="Kirchoff K."/>
            <person name="Toth K."/>
            <person name="King L."/>
            <person name="Bahret A."/>
            <person name="Miller B."/>
            <person name="Marra M."/>
            <person name="Martienssen R."/>
            <person name="McCombie W.R."/>
            <person name="Wilson R.K."/>
            <person name="Murphy G."/>
            <person name="Bancroft I."/>
            <person name="Volckaert G."/>
            <person name="Wambutt R."/>
            <person name="Dusterhoft A."/>
            <person name="Stiekema W."/>
            <person name="Pohl T."/>
            <person name="Entian K.D."/>
            <person name="Terryn N."/>
            <person name="Hartley N."/>
            <person name="Bent E."/>
            <person name="Johnson S."/>
            <person name="Langham S.A."/>
            <person name="McCullagh B."/>
            <person name="Robben J."/>
            <person name="Grymonprez B."/>
            <person name="Zimmermann W."/>
            <person name="Ramsperger U."/>
            <person name="Wedler H."/>
            <person name="Balke K."/>
            <person name="Wedler E."/>
            <person name="Peters S."/>
            <person name="van Staveren M."/>
            <person name="Dirkse W."/>
            <person name="Mooijman P."/>
            <person name="Lankhorst R.K."/>
            <person name="Weitzenegger T."/>
            <person name="Bothe G."/>
            <person name="Rose M."/>
            <person name="Hauf J."/>
            <person name="Berneiser S."/>
            <person name="Hempel S."/>
            <person name="Feldpausch M."/>
            <person name="Lamberth S."/>
            <person name="Villarroel R."/>
            <person name="Gielen J."/>
            <person name="Ardiles W."/>
            <person name="Bents O."/>
            <person name="Lemcke K."/>
            <person name="Kolesov G."/>
            <person name="Mayer K."/>
            <person name="Rudd S."/>
            <person name="Schoof H."/>
            <person name="Schueller C."/>
            <person name="Zaccaria P."/>
            <person name="Mewes H.W."/>
            <person name="Bevan M."/>
            <person name="Fransz P."/>
        </authorList>
    </citation>
    <scope>NUCLEOTIDE SEQUENCE [LARGE SCALE GENOMIC DNA]</scope>
    <source>
        <strain evidence="3">cv. Columbia</strain>
    </source>
</reference>
<sequence length="135" mass="14294">MDLKFFFLLVLIGGIGTFLGNIPKTRRCDGHHKFIFALCATGGSLVLGPEGGTNHLLTSGSLVLGPEGGTNHLVPGDSLVLGPEGGTSHLVTRIGSTDFLSKLSDCRKSSDSCKRLFLLASRTPTKRRTNNAITI</sequence>
<dbReference type="Araport" id="AT5G50365"/>
<name>A0A1R7T3F0_ARATH</name>